<dbReference type="EMBL" id="SHBP01000001">
    <property type="protein sequence ID" value="RZO22798.1"/>
    <property type="molecule type" value="Genomic_DNA"/>
</dbReference>
<organism evidence="1 2">
    <name type="scientific">SAR92 clade bacterium</name>
    <dbReference type="NCBI Taxonomy" id="2315479"/>
    <lineage>
        <taxon>Bacteria</taxon>
        <taxon>Pseudomonadati</taxon>
        <taxon>Pseudomonadota</taxon>
        <taxon>Gammaproteobacteria</taxon>
        <taxon>Cellvibrionales</taxon>
        <taxon>Porticoccaceae</taxon>
        <taxon>SAR92 clade</taxon>
    </lineage>
</organism>
<sequence length="243" mass="26669">MEEALRHQYLKSLGVVEYIPRDLVVDVEVQNSNSADTPSSADPAGVREKLLELNSTDSDSIEEPENQTSVASVSAIRSVEISDIEVKLALWQPTEEILVCCSIEEALPDPVQTQLLSNILIAMGQGDGRLAQCEIAQWPPFENMTGGKEEAREFIATLLSARLDSSDTKLVLICGSAGAQWILSEKQKERVKDGNVELSDGVAAIIIPSLGEMIEDPELKREAWQRLQPWKENKIASQLSDGL</sequence>
<dbReference type="SUPFAM" id="SSF52141">
    <property type="entry name" value="Uracil-DNA glycosylase-like"/>
    <property type="match status" value="1"/>
</dbReference>
<dbReference type="Proteomes" id="UP000315889">
    <property type="component" value="Unassembled WGS sequence"/>
</dbReference>
<name>A0A520MNJ2_9GAMM</name>
<reference evidence="1 2" key="1">
    <citation type="submission" date="2019-02" db="EMBL/GenBank/DDBJ databases">
        <title>Prokaryotic population dynamics and viral predation in marine succession experiment using metagenomics: the confinement effect.</title>
        <authorList>
            <person name="Haro-Moreno J.M."/>
            <person name="Rodriguez-Valera F."/>
            <person name="Lopez-Perez M."/>
        </authorList>
    </citation>
    <scope>NUCLEOTIDE SEQUENCE [LARGE SCALE GENOMIC DNA]</scope>
    <source>
        <strain evidence="1">MED-G170</strain>
    </source>
</reference>
<evidence type="ECO:0000313" key="1">
    <source>
        <dbReference type="EMBL" id="RZO22798.1"/>
    </source>
</evidence>
<evidence type="ECO:0008006" key="3">
    <source>
        <dbReference type="Google" id="ProtNLM"/>
    </source>
</evidence>
<proteinExistence type="predicted"/>
<protein>
    <recommendedName>
        <fullName evidence="3">Uracil-DNA glycosylase-like domain-containing protein</fullName>
    </recommendedName>
</protein>
<comment type="caution">
    <text evidence="1">The sequence shown here is derived from an EMBL/GenBank/DDBJ whole genome shotgun (WGS) entry which is preliminary data.</text>
</comment>
<accession>A0A520MNJ2</accession>
<dbReference type="AlphaFoldDB" id="A0A520MNJ2"/>
<evidence type="ECO:0000313" key="2">
    <source>
        <dbReference type="Proteomes" id="UP000315889"/>
    </source>
</evidence>
<gene>
    <name evidence="1" type="ORF">EVB03_00070</name>
</gene>
<dbReference type="InterPro" id="IPR036895">
    <property type="entry name" value="Uracil-DNA_glycosylase-like_sf"/>
</dbReference>